<dbReference type="EMBL" id="ASGP02000001">
    <property type="protein sequence ID" value="KAH9529402.1"/>
    <property type="molecule type" value="Genomic_DNA"/>
</dbReference>
<dbReference type="AlphaFoldDB" id="A0A922ICA8"/>
<comment type="caution">
    <text evidence="1">The sequence shown here is derived from an EMBL/GenBank/DDBJ whole genome shotgun (WGS) entry which is preliminary data.</text>
</comment>
<organism evidence="1 2">
    <name type="scientific">Dermatophagoides farinae</name>
    <name type="common">American house dust mite</name>
    <dbReference type="NCBI Taxonomy" id="6954"/>
    <lineage>
        <taxon>Eukaryota</taxon>
        <taxon>Metazoa</taxon>
        <taxon>Ecdysozoa</taxon>
        <taxon>Arthropoda</taxon>
        <taxon>Chelicerata</taxon>
        <taxon>Arachnida</taxon>
        <taxon>Acari</taxon>
        <taxon>Acariformes</taxon>
        <taxon>Sarcoptiformes</taxon>
        <taxon>Astigmata</taxon>
        <taxon>Psoroptidia</taxon>
        <taxon>Analgoidea</taxon>
        <taxon>Pyroglyphidae</taxon>
        <taxon>Dermatophagoidinae</taxon>
        <taxon>Dermatophagoides</taxon>
    </lineage>
</organism>
<sequence>MKSLTIAIQPFFNLFLASGPPNSTTNRINNLCRMHSTMDSIPVCTRTLNIKNLDRRQLRTQNTSVVIPTHTHQCNVDPNNSAG</sequence>
<dbReference type="Proteomes" id="UP000790347">
    <property type="component" value="Unassembled WGS sequence"/>
</dbReference>
<evidence type="ECO:0000313" key="1">
    <source>
        <dbReference type="EMBL" id="KAH9529402.1"/>
    </source>
</evidence>
<evidence type="ECO:0000313" key="2">
    <source>
        <dbReference type="Proteomes" id="UP000790347"/>
    </source>
</evidence>
<reference evidence="1" key="1">
    <citation type="submission" date="2013-05" db="EMBL/GenBank/DDBJ databases">
        <authorList>
            <person name="Yim A.K.Y."/>
            <person name="Chan T.F."/>
            <person name="Ji K.M."/>
            <person name="Liu X.Y."/>
            <person name="Zhou J.W."/>
            <person name="Li R.Q."/>
            <person name="Yang K.Y."/>
            <person name="Li J."/>
            <person name="Li M."/>
            <person name="Law P.T.W."/>
            <person name="Wu Y.L."/>
            <person name="Cai Z.L."/>
            <person name="Qin H."/>
            <person name="Bao Y."/>
            <person name="Leung R.K.K."/>
            <person name="Ng P.K.S."/>
            <person name="Zou J."/>
            <person name="Zhong X.J."/>
            <person name="Ran P.X."/>
            <person name="Zhong N.S."/>
            <person name="Liu Z.G."/>
            <person name="Tsui S.K.W."/>
        </authorList>
    </citation>
    <scope>NUCLEOTIDE SEQUENCE</scope>
    <source>
        <strain evidence="1">Derf</strain>
        <tissue evidence="1">Whole organism</tissue>
    </source>
</reference>
<reference evidence="1" key="2">
    <citation type="journal article" date="2022" name="Res Sq">
        <title>Comparative Genomics Reveals Insights into the Divergent Evolution of Astigmatic Mites and Household Pest Adaptations.</title>
        <authorList>
            <person name="Xiong Q."/>
            <person name="Wan A.T.-Y."/>
            <person name="Liu X.-Y."/>
            <person name="Fung C.S.-H."/>
            <person name="Xiao X."/>
            <person name="Malainual N."/>
            <person name="Hou J."/>
            <person name="Wang L."/>
            <person name="Wang M."/>
            <person name="Yang K."/>
            <person name="Cui Y."/>
            <person name="Leung E."/>
            <person name="Nong W."/>
            <person name="Shin S.-K."/>
            <person name="Au S."/>
            <person name="Jeong K.Y."/>
            <person name="Chew F.T."/>
            <person name="Hui J."/>
            <person name="Leung T.F."/>
            <person name="Tungtrongchitr A."/>
            <person name="Zhong N."/>
            <person name="Liu Z."/>
            <person name="Tsui S."/>
        </authorList>
    </citation>
    <scope>NUCLEOTIDE SEQUENCE</scope>
    <source>
        <strain evidence="1">Derf</strain>
        <tissue evidence="1">Whole organism</tissue>
    </source>
</reference>
<protein>
    <submittedName>
        <fullName evidence="1">Uncharacterized protein</fullName>
    </submittedName>
</protein>
<name>A0A922ICA8_DERFA</name>
<gene>
    <name evidence="1" type="ORF">DERF_003289</name>
</gene>
<keyword evidence="2" id="KW-1185">Reference proteome</keyword>
<accession>A0A922ICA8</accession>
<proteinExistence type="predicted"/>